<evidence type="ECO:0000259" key="1">
    <source>
        <dbReference type="PROSITE" id="PS51832"/>
    </source>
</evidence>
<dbReference type="EMBL" id="BARV01017504">
    <property type="protein sequence ID" value="GAI24119.1"/>
    <property type="molecule type" value="Genomic_DNA"/>
</dbReference>
<dbReference type="AlphaFoldDB" id="X1NZP0"/>
<dbReference type="Gene3D" id="1.10.3210.10">
    <property type="entry name" value="Hypothetical protein af1432"/>
    <property type="match status" value="1"/>
</dbReference>
<organism evidence="2">
    <name type="scientific">marine sediment metagenome</name>
    <dbReference type="NCBI Taxonomy" id="412755"/>
    <lineage>
        <taxon>unclassified sequences</taxon>
        <taxon>metagenomes</taxon>
        <taxon>ecological metagenomes</taxon>
    </lineage>
</organism>
<feature type="non-terminal residue" evidence="2">
    <location>
        <position position="1"/>
    </location>
</feature>
<dbReference type="SUPFAM" id="SSF109604">
    <property type="entry name" value="HD-domain/PDEase-like"/>
    <property type="match status" value="1"/>
</dbReference>
<gene>
    <name evidence="2" type="ORF">S06H3_29818</name>
</gene>
<dbReference type="PANTHER" id="PTHR43155:SF2">
    <property type="entry name" value="CYCLIC DI-GMP PHOSPHODIESTERASE PA4108"/>
    <property type="match status" value="1"/>
</dbReference>
<dbReference type="PANTHER" id="PTHR43155">
    <property type="entry name" value="CYCLIC DI-GMP PHOSPHODIESTERASE PA4108-RELATED"/>
    <property type="match status" value="1"/>
</dbReference>
<dbReference type="Pfam" id="PF13487">
    <property type="entry name" value="HD_5"/>
    <property type="match status" value="1"/>
</dbReference>
<dbReference type="InterPro" id="IPR037522">
    <property type="entry name" value="HD_GYP_dom"/>
</dbReference>
<name>X1NZP0_9ZZZZ</name>
<dbReference type="InterPro" id="IPR003607">
    <property type="entry name" value="HD/PDEase_dom"/>
</dbReference>
<proteinExistence type="predicted"/>
<comment type="caution">
    <text evidence="2">The sequence shown here is derived from an EMBL/GenBank/DDBJ whole genome shotgun (WGS) entry which is preliminary data.</text>
</comment>
<reference evidence="2" key="1">
    <citation type="journal article" date="2014" name="Front. Microbiol.">
        <title>High frequency of phylogenetically diverse reductive dehalogenase-homologous genes in deep subseafloor sedimentary metagenomes.</title>
        <authorList>
            <person name="Kawai M."/>
            <person name="Futagami T."/>
            <person name="Toyoda A."/>
            <person name="Takaki Y."/>
            <person name="Nishi S."/>
            <person name="Hori S."/>
            <person name="Arai W."/>
            <person name="Tsubouchi T."/>
            <person name="Morono Y."/>
            <person name="Uchiyama I."/>
            <person name="Ito T."/>
            <person name="Fujiyama A."/>
            <person name="Inagaki F."/>
            <person name="Takami H."/>
        </authorList>
    </citation>
    <scope>NUCLEOTIDE SEQUENCE</scope>
    <source>
        <strain evidence="2">Expedition CK06-06</strain>
    </source>
</reference>
<evidence type="ECO:0000313" key="2">
    <source>
        <dbReference type="EMBL" id="GAI24119.1"/>
    </source>
</evidence>
<feature type="domain" description="HD-GYP" evidence="1">
    <location>
        <begin position="1"/>
        <end position="126"/>
    </location>
</feature>
<dbReference type="PROSITE" id="PS51832">
    <property type="entry name" value="HD_GYP"/>
    <property type="match status" value="1"/>
</dbReference>
<protein>
    <recommendedName>
        <fullName evidence="1">HD-GYP domain-containing protein</fullName>
    </recommendedName>
</protein>
<accession>X1NZP0</accession>
<dbReference type="CDD" id="cd00077">
    <property type="entry name" value="HDc"/>
    <property type="match status" value="1"/>
</dbReference>
<sequence length="126" mass="14121">AEILSKPTKLTPAEFGIVKEHSKVGYEILKSIDFPWPVAEIVLQHHERINGSGYPQGLLDKNILLETKILGVADVVEAMCSHRPYRPALGVAKTIKHILQNKGSLFDPEVVDVCVKLFKEKGFRFE</sequence>